<gene>
    <name evidence="2" type="ORF">HHI36_015512</name>
</gene>
<proteinExistence type="predicted"/>
<evidence type="ECO:0000256" key="1">
    <source>
        <dbReference type="SAM" id="MobiDB-lite"/>
    </source>
</evidence>
<name>A0ABD2N5U0_9CUCU</name>
<evidence type="ECO:0000313" key="2">
    <source>
        <dbReference type="EMBL" id="KAL3274096.1"/>
    </source>
</evidence>
<protein>
    <submittedName>
        <fullName evidence="2">Uncharacterized protein</fullName>
    </submittedName>
</protein>
<feature type="compositionally biased region" description="Polar residues" evidence="1">
    <location>
        <begin position="110"/>
        <end position="129"/>
    </location>
</feature>
<organism evidence="2 3">
    <name type="scientific">Cryptolaemus montrouzieri</name>
    <dbReference type="NCBI Taxonomy" id="559131"/>
    <lineage>
        <taxon>Eukaryota</taxon>
        <taxon>Metazoa</taxon>
        <taxon>Ecdysozoa</taxon>
        <taxon>Arthropoda</taxon>
        <taxon>Hexapoda</taxon>
        <taxon>Insecta</taxon>
        <taxon>Pterygota</taxon>
        <taxon>Neoptera</taxon>
        <taxon>Endopterygota</taxon>
        <taxon>Coleoptera</taxon>
        <taxon>Polyphaga</taxon>
        <taxon>Cucujiformia</taxon>
        <taxon>Coccinelloidea</taxon>
        <taxon>Coccinellidae</taxon>
        <taxon>Scymninae</taxon>
        <taxon>Scymnini</taxon>
        <taxon>Cryptolaemus</taxon>
    </lineage>
</organism>
<evidence type="ECO:0000313" key="3">
    <source>
        <dbReference type="Proteomes" id="UP001516400"/>
    </source>
</evidence>
<dbReference type="Proteomes" id="UP001516400">
    <property type="component" value="Unassembled WGS sequence"/>
</dbReference>
<reference evidence="2 3" key="1">
    <citation type="journal article" date="2021" name="BMC Biol.">
        <title>Horizontally acquired antibacterial genes associated with adaptive radiation of ladybird beetles.</title>
        <authorList>
            <person name="Li H.S."/>
            <person name="Tang X.F."/>
            <person name="Huang Y.H."/>
            <person name="Xu Z.Y."/>
            <person name="Chen M.L."/>
            <person name="Du X.Y."/>
            <person name="Qiu B.Y."/>
            <person name="Chen P.T."/>
            <person name="Zhang W."/>
            <person name="Slipinski A."/>
            <person name="Escalona H.E."/>
            <person name="Waterhouse R.M."/>
            <person name="Zwick A."/>
            <person name="Pang H."/>
        </authorList>
    </citation>
    <scope>NUCLEOTIDE SEQUENCE [LARGE SCALE GENOMIC DNA]</scope>
    <source>
        <strain evidence="2">SYSU2018</strain>
    </source>
</reference>
<feature type="region of interest" description="Disordered" evidence="1">
    <location>
        <begin position="106"/>
        <end position="152"/>
    </location>
</feature>
<sequence>MNIGRESTNALKTIDIPRPLAETLSTPSSSLLQEQISSNSVDPLLEIFSSRNRTPSCEFQDFVAFIVSTPEKIRSQKCAPEPEPGCSRIVSAFGPDIASQRCDIVVPDTEGNTSRDNSPNPKSGCSASHYSPLVLGPISNPTKSMTTRRRKL</sequence>
<keyword evidence="3" id="KW-1185">Reference proteome</keyword>
<dbReference type="AlphaFoldDB" id="A0ABD2N5U0"/>
<dbReference type="EMBL" id="JABFTP020000062">
    <property type="protein sequence ID" value="KAL3274096.1"/>
    <property type="molecule type" value="Genomic_DNA"/>
</dbReference>
<accession>A0ABD2N5U0</accession>
<comment type="caution">
    <text evidence="2">The sequence shown here is derived from an EMBL/GenBank/DDBJ whole genome shotgun (WGS) entry which is preliminary data.</text>
</comment>